<dbReference type="GO" id="GO:0071555">
    <property type="term" value="P:cell wall organization"/>
    <property type="evidence" value="ECO:0007669"/>
    <property type="project" value="UniProtKB-KW"/>
</dbReference>
<dbReference type="GO" id="GO:0009253">
    <property type="term" value="P:peptidoglycan catabolic process"/>
    <property type="evidence" value="ECO:0007669"/>
    <property type="project" value="InterPro"/>
</dbReference>
<dbReference type="Gene3D" id="3.40.80.10">
    <property type="entry name" value="Peptidoglycan recognition protein-like"/>
    <property type="match status" value="1"/>
</dbReference>
<sequence>MNIEKKQIAYNRVTRNSAIRYIVIHDTGNKSKGADADSHFRYFNGGNRNSSADFFVDDKTVLQVNDYTKCYTWHVGDGKGKYGITNQNSVGIEICVNADGNYDAAYLKAAELTKYLMKQLGIDASHVVRHYDASRKNCPASMSANNWALWEKFKQLIKEEIKMAECKFTDISGHYGEKQIREVFEMGIMNGVDETHFNPNEPVTRAQAAIIARNVVRYITGK</sequence>
<dbReference type="PANTHER" id="PTHR30417">
    <property type="entry name" value="N-ACETYLMURAMOYL-L-ALANINE AMIDASE AMID"/>
    <property type="match status" value="1"/>
</dbReference>
<evidence type="ECO:0000313" key="8">
    <source>
        <dbReference type="Proteomes" id="UP000611762"/>
    </source>
</evidence>
<dbReference type="SMART" id="SM00644">
    <property type="entry name" value="Ami_2"/>
    <property type="match status" value="1"/>
</dbReference>
<gene>
    <name evidence="7" type="ORF">H8698_04210</name>
</gene>
<accession>A0A926DLR8</accession>
<evidence type="ECO:0000256" key="4">
    <source>
        <dbReference type="ARBA" id="ARBA00022801"/>
    </source>
</evidence>
<dbReference type="EC" id="3.5.1.28" evidence="2"/>
<dbReference type="PROSITE" id="PS51272">
    <property type="entry name" value="SLH"/>
    <property type="match status" value="1"/>
</dbReference>
<dbReference type="InterPro" id="IPR001119">
    <property type="entry name" value="SLH_dom"/>
</dbReference>
<comment type="caution">
    <text evidence="7">The sequence shown here is derived from an EMBL/GenBank/DDBJ whole genome shotgun (WGS) entry which is preliminary data.</text>
</comment>
<dbReference type="Pfam" id="PF00395">
    <property type="entry name" value="SLH"/>
    <property type="match status" value="1"/>
</dbReference>
<reference evidence="7" key="1">
    <citation type="submission" date="2020-08" db="EMBL/GenBank/DDBJ databases">
        <title>Genome public.</title>
        <authorList>
            <person name="Liu C."/>
            <person name="Sun Q."/>
        </authorList>
    </citation>
    <scope>NUCLEOTIDE SEQUENCE</scope>
    <source>
        <strain evidence="7">H8</strain>
    </source>
</reference>
<dbReference type="CDD" id="cd06583">
    <property type="entry name" value="PGRP"/>
    <property type="match status" value="1"/>
</dbReference>
<dbReference type="RefSeq" id="WP_249311295.1">
    <property type="nucleotide sequence ID" value="NZ_JACRSU010000001.1"/>
</dbReference>
<dbReference type="GO" id="GO:0008745">
    <property type="term" value="F:N-acetylmuramoyl-L-alanine amidase activity"/>
    <property type="evidence" value="ECO:0007669"/>
    <property type="project" value="UniProtKB-EC"/>
</dbReference>
<name>A0A926DLR8_9FIRM</name>
<dbReference type="Pfam" id="PF01510">
    <property type="entry name" value="Amidase_2"/>
    <property type="match status" value="1"/>
</dbReference>
<dbReference type="InterPro" id="IPR051206">
    <property type="entry name" value="NAMLAA_amidase_2"/>
</dbReference>
<dbReference type="InterPro" id="IPR002502">
    <property type="entry name" value="Amidase_domain"/>
</dbReference>
<keyword evidence="5" id="KW-0961">Cell wall biogenesis/degradation</keyword>
<evidence type="ECO:0000256" key="5">
    <source>
        <dbReference type="ARBA" id="ARBA00023316"/>
    </source>
</evidence>
<keyword evidence="8" id="KW-1185">Reference proteome</keyword>
<dbReference type="PANTHER" id="PTHR30417:SF1">
    <property type="entry name" value="N-ACETYLMURAMOYL-L-ALANINE AMIDASE AMID"/>
    <property type="match status" value="1"/>
</dbReference>
<dbReference type="AlphaFoldDB" id="A0A926DLR8"/>
<proteinExistence type="predicted"/>
<evidence type="ECO:0000256" key="1">
    <source>
        <dbReference type="ARBA" id="ARBA00001561"/>
    </source>
</evidence>
<keyword evidence="4" id="KW-0378">Hydrolase</keyword>
<dbReference type="GO" id="GO:0009254">
    <property type="term" value="P:peptidoglycan turnover"/>
    <property type="evidence" value="ECO:0007669"/>
    <property type="project" value="TreeGrafter"/>
</dbReference>
<evidence type="ECO:0000256" key="3">
    <source>
        <dbReference type="ARBA" id="ARBA00022737"/>
    </source>
</evidence>
<dbReference type="SUPFAM" id="SSF55846">
    <property type="entry name" value="N-acetylmuramoyl-L-alanine amidase-like"/>
    <property type="match status" value="1"/>
</dbReference>
<dbReference type="EMBL" id="JACRSU010000001">
    <property type="protein sequence ID" value="MBC8540176.1"/>
    <property type="molecule type" value="Genomic_DNA"/>
</dbReference>
<evidence type="ECO:0000313" key="7">
    <source>
        <dbReference type="EMBL" id="MBC8540176.1"/>
    </source>
</evidence>
<feature type="domain" description="SLH" evidence="6">
    <location>
        <begin position="163"/>
        <end position="222"/>
    </location>
</feature>
<organism evidence="7 8">
    <name type="scientific">Congzhengia minquanensis</name>
    <dbReference type="NCBI Taxonomy" id="2763657"/>
    <lineage>
        <taxon>Bacteria</taxon>
        <taxon>Bacillati</taxon>
        <taxon>Bacillota</taxon>
        <taxon>Clostridia</taxon>
        <taxon>Eubacteriales</taxon>
        <taxon>Oscillospiraceae</taxon>
        <taxon>Congzhengia</taxon>
    </lineage>
</organism>
<evidence type="ECO:0000259" key="6">
    <source>
        <dbReference type="PROSITE" id="PS51272"/>
    </source>
</evidence>
<keyword evidence="3" id="KW-0677">Repeat</keyword>
<dbReference type="Proteomes" id="UP000611762">
    <property type="component" value="Unassembled WGS sequence"/>
</dbReference>
<protein>
    <recommendedName>
        <fullName evidence="2">N-acetylmuramoyl-L-alanine amidase</fullName>
        <ecNumber evidence="2">3.5.1.28</ecNumber>
    </recommendedName>
</protein>
<comment type="catalytic activity">
    <reaction evidence="1">
        <text>Hydrolyzes the link between N-acetylmuramoyl residues and L-amino acid residues in certain cell-wall glycopeptides.</text>
        <dbReference type="EC" id="3.5.1.28"/>
    </reaction>
</comment>
<dbReference type="InterPro" id="IPR036505">
    <property type="entry name" value="Amidase/PGRP_sf"/>
</dbReference>
<evidence type="ECO:0000256" key="2">
    <source>
        <dbReference type="ARBA" id="ARBA00011901"/>
    </source>
</evidence>